<name>D2I683_AILME</name>
<sequence length="175" mass="19526">FSKYRSFISLVGFIPRYLMVFGAIVNEIDSLISLSAASLLVYRNATDICTLILYPVTLLNLCISFSNFWCSLPGFLRRSIMSSANSESLTSSLLIWMPFISFCCLITVARTSRTVLNKSGETGHPCLVPDLRGKALSFSPLRMMLAVGFSYMAFIMSRYDPSKPPLLRVFIMNGC</sequence>
<keyword evidence="1" id="KW-0472">Membrane</keyword>
<feature type="non-terminal residue" evidence="2">
    <location>
        <position position="1"/>
    </location>
</feature>
<proteinExistence type="predicted"/>
<dbReference type="EMBL" id="GL194915">
    <property type="protein sequence ID" value="EFB24773.1"/>
    <property type="molecule type" value="Genomic_DNA"/>
</dbReference>
<reference evidence="2" key="1">
    <citation type="journal article" date="2010" name="Nature">
        <title>The sequence and de novo assembly of the giant panda genome.</title>
        <authorList>
            <person name="Li R."/>
            <person name="Fan W."/>
            <person name="Tian G."/>
            <person name="Zhu H."/>
            <person name="He L."/>
            <person name="Cai J."/>
            <person name="Huang Q."/>
            <person name="Cai Q."/>
            <person name="Li B."/>
            <person name="Bai Y."/>
            <person name="Zhang Z."/>
            <person name="Zhang Y."/>
            <person name="Wang W."/>
            <person name="Li J."/>
            <person name="Wei F."/>
            <person name="Li H."/>
            <person name="Jian M."/>
            <person name="Li J."/>
            <person name="Zhang Z."/>
            <person name="Nielsen R."/>
            <person name="Li D."/>
            <person name="Gu W."/>
            <person name="Yang Z."/>
            <person name="Xuan Z."/>
            <person name="Ryder O.A."/>
            <person name="Leung F.C."/>
            <person name="Zhou Y."/>
            <person name="Cao J."/>
            <person name="Sun X."/>
            <person name="Fu Y."/>
            <person name="Fang X."/>
            <person name="Guo X."/>
            <person name="Wang B."/>
            <person name="Hou R."/>
            <person name="Shen F."/>
            <person name="Mu B."/>
            <person name="Ni P."/>
            <person name="Lin R."/>
            <person name="Qian W."/>
            <person name="Wang G."/>
            <person name="Yu C."/>
            <person name="Nie W."/>
            <person name="Wang J."/>
            <person name="Wu Z."/>
            <person name="Liang H."/>
            <person name="Min J."/>
            <person name="Wu Q."/>
            <person name="Cheng S."/>
            <person name="Ruan J."/>
            <person name="Wang M."/>
            <person name="Shi Z."/>
            <person name="Wen M."/>
            <person name="Liu B."/>
            <person name="Ren X."/>
            <person name="Zheng H."/>
            <person name="Dong D."/>
            <person name="Cook K."/>
            <person name="Shan G."/>
            <person name="Zhang H."/>
            <person name="Kosiol C."/>
            <person name="Xie X."/>
            <person name="Lu Z."/>
            <person name="Zheng H."/>
            <person name="Li Y."/>
            <person name="Steiner C.C."/>
            <person name="Lam T.T."/>
            <person name="Lin S."/>
            <person name="Zhang Q."/>
            <person name="Li G."/>
            <person name="Tian J."/>
            <person name="Gong T."/>
            <person name="Liu H."/>
            <person name="Zhang D."/>
            <person name="Fang L."/>
            <person name="Ye C."/>
            <person name="Zhang J."/>
            <person name="Hu W."/>
            <person name="Xu A."/>
            <person name="Ren Y."/>
            <person name="Zhang G."/>
            <person name="Bruford M.W."/>
            <person name="Li Q."/>
            <person name="Ma L."/>
            <person name="Guo Y."/>
            <person name="An N."/>
            <person name="Hu Y."/>
            <person name="Zheng Y."/>
            <person name="Shi Y."/>
            <person name="Li Z."/>
            <person name="Liu Q."/>
            <person name="Chen Y."/>
            <person name="Zhao J."/>
            <person name="Qu N."/>
            <person name="Zhao S."/>
            <person name="Tian F."/>
            <person name="Wang X."/>
            <person name="Wang H."/>
            <person name="Xu L."/>
            <person name="Liu X."/>
            <person name="Vinar T."/>
            <person name="Wang Y."/>
            <person name="Lam T.W."/>
            <person name="Yiu S.M."/>
            <person name="Liu S."/>
            <person name="Zhang H."/>
            <person name="Li D."/>
            <person name="Huang Y."/>
            <person name="Wang X."/>
            <person name="Yang G."/>
            <person name="Jiang Z."/>
            <person name="Wang J."/>
            <person name="Qin N."/>
            <person name="Li L."/>
            <person name="Li J."/>
            <person name="Bolund L."/>
            <person name="Kristiansen K."/>
            <person name="Wong G.K."/>
            <person name="Olson M."/>
            <person name="Zhang X."/>
            <person name="Li S."/>
            <person name="Yang H."/>
            <person name="Wang J."/>
            <person name="Wang J."/>
        </authorList>
    </citation>
    <scope>NUCLEOTIDE SEQUENCE [LARGE SCALE GENOMIC DNA]</scope>
</reference>
<dbReference type="AlphaFoldDB" id="D2I683"/>
<feature type="transmembrane region" description="Helical" evidence="1">
    <location>
        <begin position="20"/>
        <end position="41"/>
    </location>
</feature>
<keyword evidence="1" id="KW-0812">Transmembrane</keyword>
<gene>
    <name evidence="2" type="ORF">PANDA_021287</name>
</gene>
<feature type="non-terminal residue" evidence="2">
    <location>
        <position position="175"/>
    </location>
</feature>
<evidence type="ECO:0000313" key="2">
    <source>
        <dbReference type="EMBL" id="EFB24773.1"/>
    </source>
</evidence>
<evidence type="ECO:0000256" key="1">
    <source>
        <dbReference type="SAM" id="Phobius"/>
    </source>
</evidence>
<feature type="transmembrane region" description="Helical" evidence="1">
    <location>
        <begin position="89"/>
        <end position="109"/>
    </location>
</feature>
<organism evidence="2">
    <name type="scientific">Ailuropoda melanoleuca</name>
    <name type="common">Giant panda</name>
    <dbReference type="NCBI Taxonomy" id="9646"/>
    <lineage>
        <taxon>Eukaryota</taxon>
        <taxon>Metazoa</taxon>
        <taxon>Chordata</taxon>
        <taxon>Craniata</taxon>
        <taxon>Vertebrata</taxon>
        <taxon>Euteleostomi</taxon>
        <taxon>Mammalia</taxon>
        <taxon>Eutheria</taxon>
        <taxon>Laurasiatheria</taxon>
        <taxon>Carnivora</taxon>
        <taxon>Caniformia</taxon>
        <taxon>Ursidae</taxon>
        <taxon>Ailuropoda</taxon>
    </lineage>
</organism>
<keyword evidence="1" id="KW-1133">Transmembrane helix</keyword>
<feature type="transmembrane region" description="Helical" evidence="1">
    <location>
        <begin position="48"/>
        <end position="69"/>
    </location>
</feature>
<dbReference type="InParanoid" id="D2I683"/>
<protein>
    <submittedName>
        <fullName evidence="2">Uncharacterized protein</fullName>
    </submittedName>
</protein>
<accession>D2I683</accession>